<dbReference type="InterPro" id="IPR013785">
    <property type="entry name" value="Aldolase_TIM"/>
</dbReference>
<keyword evidence="6" id="KW-0411">Iron-sulfur</keyword>
<keyword evidence="9" id="KW-1185">Reference proteome</keyword>
<evidence type="ECO:0000259" key="7">
    <source>
        <dbReference type="PROSITE" id="PS51918"/>
    </source>
</evidence>
<proteinExistence type="predicted"/>
<evidence type="ECO:0000313" key="9">
    <source>
        <dbReference type="Proteomes" id="UP000255036"/>
    </source>
</evidence>
<accession>A0A371AW76</accession>
<evidence type="ECO:0000256" key="4">
    <source>
        <dbReference type="ARBA" id="ARBA00022723"/>
    </source>
</evidence>
<evidence type="ECO:0000256" key="2">
    <source>
        <dbReference type="ARBA" id="ARBA00022485"/>
    </source>
</evidence>
<evidence type="ECO:0000256" key="5">
    <source>
        <dbReference type="ARBA" id="ARBA00023004"/>
    </source>
</evidence>
<dbReference type="InterPro" id="IPR024001">
    <property type="entry name" value="Cys-rich_pep_rSAM_mat_CcpM"/>
</dbReference>
<comment type="caution">
    <text evidence="8">The sequence shown here is derived from an EMBL/GenBank/DDBJ whole genome shotgun (WGS) entry which is preliminary data.</text>
</comment>
<dbReference type="CDD" id="cd01335">
    <property type="entry name" value="Radical_SAM"/>
    <property type="match status" value="1"/>
</dbReference>
<dbReference type="InterPro" id="IPR007197">
    <property type="entry name" value="rSAM"/>
</dbReference>
<evidence type="ECO:0000256" key="6">
    <source>
        <dbReference type="ARBA" id="ARBA00023014"/>
    </source>
</evidence>
<organism evidence="8 9">
    <name type="scientific">Anaerosacchariphilus polymeriproducens</name>
    <dbReference type="NCBI Taxonomy" id="1812858"/>
    <lineage>
        <taxon>Bacteria</taxon>
        <taxon>Bacillati</taxon>
        <taxon>Bacillota</taxon>
        <taxon>Clostridia</taxon>
        <taxon>Lachnospirales</taxon>
        <taxon>Lachnospiraceae</taxon>
        <taxon>Anaerosacchariphilus</taxon>
    </lineage>
</organism>
<dbReference type="SFLD" id="SFLDG01067">
    <property type="entry name" value="SPASM/twitch_domain_containing"/>
    <property type="match status" value="1"/>
</dbReference>
<dbReference type="PANTHER" id="PTHR43273">
    <property type="entry name" value="ANAEROBIC SULFATASE-MATURATING ENZYME HOMOLOG ASLB-RELATED"/>
    <property type="match status" value="1"/>
</dbReference>
<dbReference type="SFLD" id="SFLDS00029">
    <property type="entry name" value="Radical_SAM"/>
    <property type="match status" value="1"/>
</dbReference>
<dbReference type="AlphaFoldDB" id="A0A371AW76"/>
<dbReference type="SFLD" id="SFLDG01386">
    <property type="entry name" value="main_SPASM_domain-containing"/>
    <property type="match status" value="1"/>
</dbReference>
<dbReference type="InterPro" id="IPR058240">
    <property type="entry name" value="rSAM_sf"/>
</dbReference>
<keyword evidence="5" id="KW-0408">Iron</keyword>
<dbReference type="Pfam" id="PF04055">
    <property type="entry name" value="Radical_SAM"/>
    <property type="match status" value="1"/>
</dbReference>
<keyword evidence="4" id="KW-0479">Metal-binding</keyword>
<gene>
    <name evidence="8" type="primary">ccpM</name>
    <name evidence="8" type="ORF">DWV06_08185</name>
</gene>
<evidence type="ECO:0000256" key="1">
    <source>
        <dbReference type="ARBA" id="ARBA00001966"/>
    </source>
</evidence>
<dbReference type="PANTHER" id="PTHR43273:SF8">
    <property type="entry name" value="RADICAL SAM DOMAIN PROTEIN"/>
    <property type="match status" value="1"/>
</dbReference>
<dbReference type="PROSITE" id="PS01305">
    <property type="entry name" value="MOAA_NIFB_PQQE"/>
    <property type="match status" value="1"/>
</dbReference>
<dbReference type="InterPro" id="IPR000385">
    <property type="entry name" value="MoaA_NifB_PqqE_Fe-S-bd_CS"/>
</dbReference>
<dbReference type="Gene3D" id="3.20.20.70">
    <property type="entry name" value="Aldolase class I"/>
    <property type="match status" value="1"/>
</dbReference>
<dbReference type="NCBIfam" id="TIGR04068">
    <property type="entry name" value="rSAM_ocin_clost"/>
    <property type="match status" value="1"/>
</dbReference>
<comment type="cofactor">
    <cofactor evidence="1">
        <name>[4Fe-4S] cluster</name>
        <dbReference type="ChEBI" id="CHEBI:49883"/>
    </cofactor>
</comment>
<dbReference type="Proteomes" id="UP000255036">
    <property type="component" value="Unassembled WGS sequence"/>
</dbReference>
<dbReference type="GO" id="GO:0046872">
    <property type="term" value="F:metal ion binding"/>
    <property type="evidence" value="ECO:0007669"/>
    <property type="project" value="UniProtKB-KW"/>
</dbReference>
<dbReference type="SUPFAM" id="SSF102114">
    <property type="entry name" value="Radical SAM enzymes"/>
    <property type="match status" value="1"/>
</dbReference>
<evidence type="ECO:0000256" key="3">
    <source>
        <dbReference type="ARBA" id="ARBA00022691"/>
    </source>
</evidence>
<keyword evidence="2" id="KW-0004">4Fe-4S</keyword>
<dbReference type="PROSITE" id="PS51918">
    <property type="entry name" value="RADICAL_SAM"/>
    <property type="match status" value="1"/>
</dbReference>
<dbReference type="GO" id="GO:0051539">
    <property type="term" value="F:4 iron, 4 sulfur cluster binding"/>
    <property type="evidence" value="ECO:0007669"/>
    <property type="project" value="UniProtKB-KW"/>
</dbReference>
<protein>
    <submittedName>
        <fullName evidence="8">Cys-rich peptide radical SAM maturase CcpM</fullName>
    </submittedName>
</protein>
<evidence type="ECO:0000313" key="8">
    <source>
        <dbReference type="EMBL" id="RDU23826.1"/>
    </source>
</evidence>
<dbReference type="GO" id="GO:0016491">
    <property type="term" value="F:oxidoreductase activity"/>
    <property type="evidence" value="ECO:0007669"/>
    <property type="project" value="InterPro"/>
</dbReference>
<name>A0A371AW76_9FIRM</name>
<reference evidence="8 9" key="1">
    <citation type="submission" date="2018-07" db="EMBL/GenBank/DDBJ databases">
        <title>Anaerosacharophilus polymeroproducens gen. nov. sp. nov., an anaerobic bacterium isolated from salt field.</title>
        <authorList>
            <person name="Kim W."/>
            <person name="Yang S.-H."/>
            <person name="Oh J."/>
            <person name="Lee J.-H."/>
            <person name="Kwon K.K."/>
        </authorList>
    </citation>
    <scope>NUCLEOTIDE SEQUENCE [LARGE SCALE GENOMIC DNA]</scope>
    <source>
        <strain evidence="8 9">MCWD5</strain>
    </source>
</reference>
<dbReference type="SFLD" id="SFLDG01384">
    <property type="entry name" value="thioether_bond_formation_requi"/>
    <property type="match status" value="1"/>
</dbReference>
<dbReference type="EMBL" id="QRCT01000019">
    <property type="protein sequence ID" value="RDU23826.1"/>
    <property type="molecule type" value="Genomic_DNA"/>
</dbReference>
<feature type="domain" description="Radical SAM core" evidence="7">
    <location>
        <begin position="94"/>
        <end position="327"/>
    </location>
</feature>
<dbReference type="InterPro" id="IPR023867">
    <property type="entry name" value="Sulphatase_maturase_rSAM"/>
</dbReference>
<sequence>MSIENKFYINRGVKMTEYIFKCFRTKRNGYFYDRHRNEIVKVTDEEYEELCFVNQGRINPEKSSVFQKYQQQGLFQENIVKKIQHPETDYLEHHMNNRLGQLILQVTQQCNLRCSYCAYSGKYKNNRTHSNKRMTWDIAKKAIDFYVARIIEKEEAIISFYGGEPLLEFELIKQCVAYAKDKIQGKPLRFAMTTNGTLLTDEVVDFLQKEKFETLISLDGAEKEHDCNRKYASGKGSFQDIMKNVKRIKERYPEYGTTLMFNTVVNPQADVRNVQKYFDNDKLLEENHISFNLLRPKDLDEVIPYSKEALCIRKFEYLKVLLALTYKVKLSSVSKIVREGIGVPLKFYKEMSKKTRLTEECHHNGPCLPGIQRLFITVEGKFFPCEKVDEMVDAHCIGDIQNGFRLNKLKELLNIGKITEEECKQCWNLQNCSMCIDNIECVGEEKQCKRNKLKVCQEKKEEVLQNLYELCVLKELGCDFEGAFNREEYDDISIS</sequence>
<keyword evidence="3" id="KW-0949">S-adenosyl-L-methionine</keyword>